<sequence length="102" mass="12264">MDEYNNQMGNMINSMAQTTFNNIAYAYKHDVIPRELAMECLSFMFGESKAKRYMERLDQYEKTPPPLTPDFNVEDVFQQCRDFKEKWDQFKDIIDMDQIIQQ</sequence>
<protein>
    <submittedName>
        <fullName evidence="1">Uncharacterized protein</fullName>
    </submittedName>
</protein>
<keyword evidence="2" id="KW-1185">Reference proteome</keyword>
<proteinExistence type="predicted"/>
<comment type="caution">
    <text evidence="1">The sequence shown here is derived from an EMBL/GenBank/DDBJ whole genome shotgun (WGS) entry which is preliminary data.</text>
</comment>
<name>A0A8J4Q322_9MYCE</name>
<gene>
    <name evidence="1" type="ORF">CYY_000819</name>
</gene>
<organism evidence="1 2">
    <name type="scientific">Polysphondylium violaceum</name>
    <dbReference type="NCBI Taxonomy" id="133409"/>
    <lineage>
        <taxon>Eukaryota</taxon>
        <taxon>Amoebozoa</taxon>
        <taxon>Evosea</taxon>
        <taxon>Eumycetozoa</taxon>
        <taxon>Dictyostelia</taxon>
        <taxon>Dictyosteliales</taxon>
        <taxon>Dictyosteliaceae</taxon>
        <taxon>Polysphondylium</taxon>
    </lineage>
</organism>
<evidence type="ECO:0000313" key="2">
    <source>
        <dbReference type="Proteomes" id="UP000695562"/>
    </source>
</evidence>
<dbReference type="Proteomes" id="UP000695562">
    <property type="component" value="Unassembled WGS sequence"/>
</dbReference>
<evidence type="ECO:0000313" key="1">
    <source>
        <dbReference type="EMBL" id="KAF2077857.1"/>
    </source>
</evidence>
<dbReference type="EMBL" id="AJWJ01000017">
    <property type="protein sequence ID" value="KAF2077857.1"/>
    <property type="molecule type" value="Genomic_DNA"/>
</dbReference>
<reference evidence="1" key="1">
    <citation type="submission" date="2020-01" db="EMBL/GenBank/DDBJ databases">
        <title>Development of genomics and gene disruption for Polysphondylium violaceum indicates a role for the polyketide synthase stlB in stalk morphogenesis.</title>
        <authorList>
            <person name="Narita B."/>
            <person name="Kawabe Y."/>
            <person name="Kin K."/>
            <person name="Saito T."/>
            <person name="Gibbs R."/>
            <person name="Kuspa A."/>
            <person name="Muzny D."/>
            <person name="Queller D."/>
            <person name="Richards S."/>
            <person name="Strassman J."/>
            <person name="Sucgang R."/>
            <person name="Worley K."/>
            <person name="Schaap P."/>
        </authorList>
    </citation>
    <scope>NUCLEOTIDE SEQUENCE</scope>
    <source>
        <strain evidence="1">QSvi11</strain>
    </source>
</reference>
<accession>A0A8J4Q322</accession>
<dbReference type="AlphaFoldDB" id="A0A8J4Q322"/>